<feature type="compositionally biased region" description="Polar residues" evidence="2">
    <location>
        <begin position="129"/>
        <end position="138"/>
    </location>
</feature>
<evidence type="ECO:0000256" key="1">
    <source>
        <dbReference type="ARBA" id="ARBA00022729"/>
    </source>
</evidence>
<dbReference type="EMBL" id="JANIIK010000114">
    <property type="protein sequence ID" value="KAJ3590349.1"/>
    <property type="molecule type" value="Genomic_DNA"/>
</dbReference>
<gene>
    <name evidence="4" type="ORF">NHX12_008301</name>
</gene>
<dbReference type="AlphaFoldDB" id="A0A9Q0I966"/>
<name>A0A9Q0I966_9TELE</name>
<dbReference type="OrthoDB" id="1394818at2759"/>
<feature type="compositionally biased region" description="Low complexity" evidence="2">
    <location>
        <begin position="119"/>
        <end position="128"/>
    </location>
</feature>
<proteinExistence type="predicted"/>
<dbReference type="PANTHER" id="PTHR45842:SF7">
    <property type="entry name" value="LEUCINE-RICH REPEAT AND FIBRONECTIN TYPE III DOMAIN-CONTAINING PROTEIN 1"/>
    <property type="match status" value="1"/>
</dbReference>
<keyword evidence="5" id="KW-1185">Reference proteome</keyword>
<dbReference type="InterPro" id="IPR050467">
    <property type="entry name" value="LRFN"/>
</dbReference>
<organism evidence="4 5">
    <name type="scientific">Muraenolepis orangiensis</name>
    <name type="common">Patagonian moray cod</name>
    <dbReference type="NCBI Taxonomy" id="630683"/>
    <lineage>
        <taxon>Eukaryota</taxon>
        <taxon>Metazoa</taxon>
        <taxon>Chordata</taxon>
        <taxon>Craniata</taxon>
        <taxon>Vertebrata</taxon>
        <taxon>Euteleostomi</taxon>
        <taxon>Actinopterygii</taxon>
        <taxon>Neopterygii</taxon>
        <taxon>Teleostei</taxon>
        <taxon>Neoteleostei</taxon>
        <taxon>Acanthomorphata</taxon>
        <taxon>Zeiogadaria</taxon>
        <taxon>Gadariae</taxon>
        <taxon>Gadiformes</taxon>
        <taxon>Muraenolepidoidei</taxon>
        <taxon>Muraenolepididae</taxon>
        <taxon>Muraenolepis</taxon>
    </lineage>
</organism>
<sequence length="317" mass="34837">MIPSTSKTFLINDLAGGRQYDLCVLAVYDDGITSLTATRVVGCVQFHTASEVTQCRFMHSQFLGGTMIIIIGGIIVASVLVFIVILMIRYKAYSGPEEAKAGSSSSSTSMRSHLHHQQHQQQQQQQSQGRMQRSASKQPSEDGQGGPKECMALVLRAEHHDHEREEEGDPGVTSAVVLEAGLPRLSLDRIKRRTSLDGQRSGPQSEDTQTTDSSLTGSTMSLCLIGPNAGSKEAPRLKDKRGALASVGLLPNELARTRHRFSFDGGDYSIFQSHSYPRRAARTRWHKSTNQLDMESSPLASRRVTFSSTEWMLESTV</sequence>
<keyword evidence="3" id="KW-0472">Membrane</keyword>
<dbReference type="Proteomes" id="UP001148018">
    <property type="component" value="Unassembled WGS sequence"/>
</dbReference>
<keyword evidence="3" id="KW-0812">Transmembrane</keyword>
<dbReference type="PANTHER" id="PTHR45842">
    <property type="entry name" value="SYNAPTIC ADHESION-LIKE MOLECULE SALM"/>
    <property type="match status" value="1"/>
</dbReference>
<evidence type="ECO:0000256" key="3">
    <source>
        <dbReference type="SAM" id="Phobius"/>
    </source>
</evidence>
<keyword evidence="3" id="KW-1133">Transmembrane helix</keyword>
<feature type="compositionally biased region" description="Polar residues" evidence="2">
    <location>
        <begin position="196"/>
        <end position="218"/>
    </location>
</feature>
<comment type="caution">
    <text evidence="4">The sequence shown here is derived from an EMBL/GenBank/DDBJ whole genome shotgun (WGS) entry which is preliminary data.</text>
</comment>
<feature type="region of interest" description="Disordered" evidence="2">
    <location>
        <begin position="97"/>
        <end position="147"/>
    </location>
</feature>
<feature type="region of interest" description="Disordered" evidence="2">
    <location>
        <begin position="189"/>
        <end position="218"/>
    </location>
</feature>
<evidence type="ECO:0000256" key="2">
    <source>
        <dbReference type="SAM" id="MobiDB-lite"/>
    </source>
</evidence>
<evidence type="ECO:0000313" key="5">
    <source>
        <dbReference type="Proteomes" id="UP001148018"/>
    </source>
</evidence>
<keyword evidence="1" id="KW-0732">Signal</keyword>
<evidence type="ECO:0000313" key="4">
    <source>
        <dbReference type="EMBL" id="KAJ3590349.1"/>
    </source>
</evidence>
<reference evidence="4" key="1">
    <citation type="submission" date="2022-07" db="EMBL/GenBank/DDBJ databases">
        <title>Chromosome-level genome of Muraenolepis orangiensis.</title>
        <authorList>
            <person name="Kim J."/>
        </authorList>
    </citation>
    <scope>NUCLEOTIDE SEQUENCE</scope>
    <source>
        <strain evidence="4">KU_S4_2022</strain>
        <tissue evidence="4">Muscle</tissue>
    </source>
</reference>
<accession>A0A9Q0I966</accession>
<protein>
    <submittedName>
        <fullName evidence="4">Uncharacterized protein</fullName>
    </submittedName>
</protein>
<feature type="transmembrane region" description="Helical" evidence="3">
    <location>
        <begin position="67"/>
        <end position="88"/>
    </location>
</feature>